<organism evidence="1 2">
    <name type="scientific">Proteobacteria bacterium 228</name>
    <dbReference type="NCBI Taxonomy" id="2083153"/>
    <lineage>
        <taxon>Bacteria</taxon>
        <taxon>Pseudomonadati</taxon>
        <taxon>Pseudomonadota</taxon>
    </lineage>
</organism>
<dbReference type="OrthoDB" id="6120956at2"/>
<accession>A0A2S5KIH5</accession>
<comment type="caution">
    <text evidence="1">The sequence shown here is derived from an EMBL/GenBank/DDBJ whole genome shotgun (WGS) entry which is preliminary data.</text>
</comment>
<dbReference type="AlphaFoldDB" id="A0A2S5KIH5"/>
<protein>
    <recommendedName>
        <fullName evidence="3">YfcL family protein</fullName>
    </recommendedName>
</protein>
<name>A0A2S5KIH5_9PROT</name>
<reference evidence="1 2" key="1">
    <citation type="submission" date="2018-02" db="EMBL/GenBank/DDBJ databases">
        <title>novel marine gammaproteobacteria from coastal saline agro ecosystem.</title>
        <authorList>
            <person name="Krishnan R."/>
            <person name="Ramesh Kumar N."/>
        </authorList>
    </citation>
    <scope>NUCLEOTIDE SEQUENCE [LARGE SCALE GENOMIC DNA]</scope>
    <source>
        <strain evidence="1 2">228</strain>
    </source>
</reference>
<dbReference type="Pfam" id="PF08891">
    <property type="entry name" value="YfcL"/>
    <property type="match status" value="1"/>
</dbReference>
<gene>
    <name evidence="1" type="ORF">C4K68_27565</name>
</gene>
<dbReference type="EMBL" id="PRLP01000167">
    <property type="protein sequence ID" value="PPC74166.1"/>
    <property type="molecule type" value="Genomic_DNA"/>
</dbReference>
<dbReference type="Proteomes" id="UP000238196">
    <property type="component" value="Unassembled WGS sequence"/>
</dbReference>
<proteinExistence type="predicted"/>
<evidence type="ECO:0008006" key="3">
    <source>
        <dbReference type="Google" id="ProtNLM"/>
    </source>
</evidence>
<dbReference type="InterPro" id="IPR014987">
    <property type="entry name" value="UPF_YfcL"/>
</dbReference>
<sequence length="88" mass="10318">MSSTSSFIEYGEQLDQRLRDMERNVPEEQLFAYSYLMGHISLVTYEEGTDVAEFNLRMNEAIEQAFNVDRLSEDDKSLISHLWHQIKA</sequence>
<evidence type="ECO:0000313" key="2">
    <source>
        <dbReference type="Proteomes" id="UP000238196"/>
    </source>
</evidence>
<evidence type="ECO:0000313" key="1">
    <source>
        <dbReference type="EMBL" id="PPC74166.1"/>
    </source>
</evidence>